<evidence type="ECO:0000256" key="1">
    <source>
        <dbReference type="ARBA" id="ARBA00004138"/>
    </source>
</evidence>
<evidence type="ECO:0000256" key="9">
    <source>
        <dbReference type="SAM" id="Coils"/>
    </source>
</evidence>
<evidence type="ECO:0000256" key="5">
    <source>
        <dbReference type="ARBA" id="ARBA00022737"/>
    </source>
</evidence>
<sequence>MKKREKAGDEDEQEDSDEDSDEGSDWDELESDEESESGCPLDDSVCPPCMYPELFENTLQLRARKLDLEELIVEERKSCDALRKECDALAKKEKIVQSSLKAAEGDLELFDREKQQKLNELDVVVPLRLHQIEFLTNGVLPSDLSDSLVLNTKTLLSLQDRIRQLLVEKSDQGELYRQARHRHYQLIHDRKDMENRIHELEERCEAMMMAKFGQLVDLEALQTLSGNRVVEELKNDSKIKEAQHTNELKHCKVKLTEAKQALMEVSRKHTERVCTLNCLLKEKKDLEAKLDTRQKKMGAQFRDQRCEEDERHRLQKIVASQAEEMETLRQEITMLSHKGGHVLPPTQSLPSPYHNDRPHPHLRSGGAPSSLPSSQQSLD</sequence>
<feature type="compositionally biased region" description="Acidic residues" evidence="10">
    <location>
        <begin position="8"/>
        <end position="36"/>
    </location>
</feature>
<keyword evidence="4" id="KW-0853">WD repeat</keyword>
<feature type="region of interest" description="Disordered" evidence="10">
    <location>
        <begin position="1"/>
        <end position="43"/>
    </location>
</feature>
<keyword evidence="6 9" id="KW-0175">Coiled coil</keyword>
<dbReference type="EMBL" id="JAINUF010000002">
    <property type="protein sequence ID" value="KAJ8375460.1"/>
    <property type="molecule type" value="Genomic_DNA"/>
</dbReference>
<feature type="compositionally biased region" description="Low complexity" evidence="10">
    <location>
        <begin position="368"/>
        <end position="379"/>
    </location>
</feature>
<gene>
    <name evidence="11" type="ORF">SKAU_G00060400</name>
</gene>
<evidence type="ECO:0000256" key="2">
    <source>
        <dbReference type="ARBA" id="ARBA00004245"/>
    </source>
</evidence>
<dbReference type="GO" id="GO:0005929">
    <property type="term" value="C:cilium"/>
    <property type="evidence" value="ECO:0007669"/>
    <property type="project" value="UniProtKB-SubCell"/>
</dbReference>
<feature type="coiled-coil region" evidence="9">
    <location>
        <begin position="183"/>
        <end position="210"/>
    </location>
</feature>
<feature type="region of interest" description="Disordered" evidence="10">
    <location>
        <begin position="338"/>
        <end position="379"/>
    </location>
</feature>
<keyword evidence="5" id="KW-0677">Repeat</keyword>
<dbReference type="AlphaFoldDB" id="A0A9Q1G4W9"/>
<keyword evidence="3" id="KW-0963">Cytoplasm</keyword>
<evidence type="ECO:0000256" key="10">
    <source>
        <dbReference type="SAM" id="MobiDB-lite"/>
    </source>
</evidence>
<keyword evidence="7" id="KW-0206">Cytoskeleton</keyword>
<proteinExistence type="predicted"/>
<dbReference type="Proteomes" id="UP001152622">
    <property type="component" value="Chromosome 2"/>
</dbReference>
<evidence type="ECO:0000313" key="12">
    <source>
        <dbReference type="Proteomes" id="UP001152622"/>
    </source>
</evidence>
<reference evidence="11" key="1">
    <citation type="journal article" date="2023" name="Science">
        <title>Genome structures resolve the early diversification of teleost fishes.</title>
        <authorList>
            <person name="Parey E."/>
            <person name="Louis A."/>
            <person name="Montfort J."/>
            <person name="Bouchez O."/>
            <person name="Roques C."/>
            <person name="Iampietro C."/>
            <person name="Lluch J."/>
            <person name="Castinel A."/>
            <person name="Donnadieu C."/>
            <person name="Desvignes T."/>
            <person name="Floi Bucao C."/>
            <person name="Jouanno E."/>
            <person name="Wen M."/>
            <person name="Mejri S."/>
            <person name="Dirks R."/>
            <person name="Jansen H."/>
            <person name="Henkel C."/>
            <person name="Chen W.J."/>
            <person name="Zahm M."/>
            <person name="Cabau C."/>
            <person name="Klopp C."/>
            <person name="Thompson A.W."/>
            <person name="Robinson-Rechavi M."/>
            <person name="Braasch I."/>
            <person name="Lecointre G."/>
            <person name="Bobe J."/>
            <person name="Postlethwait J.H."/>
            <person name="Berthelot C."/>
            <person name="Roest Crollius H."/>
            <person name="Guiguen Y."/>
        </authorList>
    </citation>
    <scope>NUCLEOTIDE SEQUENCE</scope>
    <source>
        <strain evidence="11">WJC10195</strain>
    </source>
</reference>
<feature type="coiled-coil region" evidence="9">
    <location>
        <begin position="276"/>
        <end position="338"/>
    </location>
</feature>
<name>A0A9Q1G4W9_SYNKA</name>
<evidence type="ECO:0000256" key="6">
    <source>
        <dbReference type="ARBA" id="ARBA00023054"/>
    </source>
</evidence>
<accession>A0A9Q1G4W9</accession>
<dbReference type="GO" id="GO:0005856">
    <property type="term" value="C:cytoskeleton"/>
    <property type="evidence" value="ECO:0007669"/>
    <property type="project" value="UniProtKB-SubCell"/>
</dbReference>
<dbReference type="PANTHER" id="PTHR14885">
    <property type="entry name" value="CILIA- AND FLAGELLA-ASSOCIATED PROTEIN 43-RELATED"/>
    <property type="match status" value="1"/>
</dbReference>
<evidence type="ECO:0000313" key="11">
    <source>
        <dbReference type="EMBL" id="KAJ8375460.1"/>
    </source>
</evidence>
<keyword evidence="8" id="KW-0966">Cell projection</keyword>
<evidence type="ECO:0000256" key="4">
    <source>
        <dbReference type="ARBA" id="ARBA00022574"/>
    </source>
</evidence>
<comment type="caution">
    <text evidence="11">The sequence shown here is derived from an EMBL/GenBank/DDBJ whole genome shotgun (WGS) entry which is preliminary data.</text>
</comment>
<comment type="subcellular location">
    <subcellularLocation>
        <location evidence="1">Cell projection</location>
        <location evidence="1">Cilium</location>
    </subcellularLocation>
    <subcellularLocation>
        <location evidence="2">Cytoplasm</location>
        <location evidence="2">Cytoskeleton</location>
    </subcellularLocation>
</comment>
<evidence type="ECO:0000256" key="3">
    <source>
        <dbReference type="ARBA" id="ARBA00022490"/>
    </source>
</evidence>
<protein>
    <submittedName>
        <fullName evidence="11">Uncharacterized protein</fullName>
    </submittedName>
</protein>
<organism evidence="11 12">
    <name type="scientific">Synaphobranchus kaupii</name>
    <name type="common">Kaup's arrowtooth eel</name>
    <dbReference type="NCBI Taxonomy" id="118154"/>
    <lineage>
        <taxon>Eukaryota</taxon>
        <taxon>Metazoa</taxon>
        <taxon>Chordata</taxon>
        <taxon>Craniata</taxon>
        <taxon>Vertebrata</taxon>
        <taxon>Euteleostomi</taxon>
        <taxon>Actinopterygii</taxon>
        <taxon>Neopterygii</taxon>
        <taxon>Teleostei</taxon>
        <taxon>Anguilliformes</taxon>
        <taxon>Synaphobranchidae</taxon>
        <taxon>Synaphobranchus</taxon>
    </lineage>
</organism>
<dbReference type="OrthoDB" id="1935234at2759"/>
<evidence type="ECO:0000256" key="8">
    <source>
        <dbReference type="ARBA" id="ARBA00023273"/>
    </source>
</evidence>
<evidence type="ECO:0000256" key="7">
    <source>
        <dbReference type="ARBA" id="ARBA00023212"/>
    </source>
</evidence>
<keyword evidence="12" id="KW-1185">Reference proteome</keyword>
<feature type="coiled-coil region" evidence="9">
    <location>
        <begin position="65"/>
        <end position="120"/>
    </location>
</feature>
<dbReference type="PANTHER" id="PTHR14885:SF3">
    <property type="entry name" value="CILIA- AND FLAGELLA-ASSOCIATED PROTEIN 44"/>
    <property type="match status" value="1"/>
</dbReference>